<name>A0A058ZZD3_EUCGR</name>
<gene>
    <name evidence="1" type="ORF">EUGRSUZ_K01054</name>
</gene>
<protein>
    <submittedName>
        <fullName evidence="1">Uncharacterized protein</fullName>
    </submittedName>
</protein>
<accession>A0A058ZZD3</accession>
<proteinExistence type="predicted"/>
<organism evidence="1">
    <name type="scientific">Eucalyptus grandis</name>
    <name type="common">Flooded gum</name>
    <dbReference type="NCBI Taxonomy" id="71139"/>
    <lineage>
        <taxon>Eukaryota</taxon>
        <taxon>Viridiplantae</taxon>
        <taxon>Streptophyta</taxon>
        <taxon>Embryophyta</taxon>
        <taxon>Tracheophyta</taxon>
        <taxon>Spermatophyta</taxon>
        <taxon>Magnoliopsida</taxon>
        <taxon>eudicotyledons</taxon>
        <taxon>Gunneridae</taxon>
        <taxon>Pentapetalae</taxon>
        <taxon>rosids</taxon>
        <taxon>malvids</taxon>
        <taxon>Myrtales</taxon>
        <taxon>Myrtaceae</taxon>
        <taxon>Myrtoideae</taxon>
        <taxon>Eucalypteae</taxon>
        <taxon>Eucalyptus</taxon>
    </lineage>
</organism>
<evidence type="ECO:0000313" key="1">
    <source>
        <dbReference type="EMBL" id="KCW47257.1"/>
    </source>
</evidence>
<dbReference type="AlphaFoldDB" id="A0A058ZZD3"/>
<sequence>MPSVVQINRRFRVPQPLQMNKSFPLYYISTNAYCSYLLKPPFLLAILDVCVPAHVHASVLVHKHAHPCVFEFAQKMHMHCACTCLSNEFMQIKENLFTSVVLEMVHNVKNIIASFFILRMKANSKDR</sequence>
<dbReference type="EMBL" id="KK198763">
    <property type="protein sequence ID" value="KCW47257.1"/>
    <property type="molecule type" value="Genomic_DNA"/>
</dbReference>
<dbReference type="InParanoid" id="A0A058ZZD3"/>
<dbReference type="Gramene" id="KCW47257">
    <property type="protein sequence ID" value="KCW47257"/>
    <property type="gene ID" value="EUGRSUZ_K01054"/>
</dbReference>
<reference evidence="1" key="1">
    <citation type="submission" date="2013-07" db="EMBL/GenBank/DDBJ databases">
        <title>The genome of Eucalyptus grandis.</title>
        <authorList>
            <person name="Schmutz J."/>
            <person name="Hayes R."/>
            <person name="Myburg A."/>
            <person name="Tuskan G."/>
            <person name="Grattapaglia D."/>
            <person name="Rokhsar D.S."/>
        </authorList>
    </citation>
    <scope>NUCLEOTIDE SEQUENCE</scope>
    <source>
        <tissue evidence="1">Leaf extractions</tissue>
    </source>
</reference>